<evidence type="ECO:0000259" key="3">
    <source>
        <dbReference type="Pfam" id="PF13505"/>
    </source>
</evidence>
<organism evidence="4 5">
    <name type="scientific">Halomonas elongata</name>
    <dbReference type="NCBI Taxonomy" id="2746"/>
    <lineage>
        <taxon>Bacteria</taxon>
        <taxon>Pseudomonadati</taxon>
        <taxon>Pseudomonadota</taxon>
        <taxon>Gammaproteobacteria</taxon>
        <taxon>Oceanospirillales</taxon>
        <taxon>Halomonadaceae</taxon>
        <taxon>Halomonas</taxon>
    </lineage>
</organism>
<gene>
    <name evidence="4" type="ORF">A8U91_04575</name>
</gene>
<dbReference type="Proteomes" id="UP000092504">
    <property type="component" value="Unassembled WGS sequence"/>
</dbReference>
<keyword evidence="1 2" id="KW-0732">Signal</keyword>
<dbReference type="EMBL" id="MAJD01000002">
    <property type="protein sequence ID" value="OBX35501.1"/>
    <property type="molecule type" value="Genomic_DNA"/>
</dbReference>
<dbReference type="Pfam" id="PF13505">
    <property type="entry name" value="OMP_b-brl"/>
    <property type="match status" value="1"/>
</dbReference>
<dbReference type="SUPFAM" id="SSF56925">
    <property type="entry name" value="OMPA-like"/>
    <property type="match status" value="1"/>
</dbReference>
<name>A0A1B8NZQ2_HALEL</name>
<feature type="chain" id="PRO_5008611269" description="Outer membrane protein beta-barrel domain-containing protein" evidence="2">
    <location>
        <begin position="29"/>
        <end position="183"/>
    </location>
</feature>
<dbReference type="InterPro" id="IPR027385">
    <property type="entry name" value="Beta-barrel_OMP"/>
</dbReference>
<dbReference type="Gene3D" id="2.40.160.20">
    <property type="match status" value="1"/>
</dbReference>
<comment type="caution">
    <text evidence="4">The sequence shown here is derived from an EMBL/GenBank/DDBJ whole genome shotgun (WGS) entry which is preliminary data.</text>
</comment>
<feature type="domain" description="Outer membrane protein beta-barrel" evidence="3">
    <location>
        <begin position="14"/>
        <end position="183"/>
    </location>
</feature>
<proteinExistence type="predicted"/>
<protein>
    <recommendedName>
        <fullName evidence="3">Outer membrane protein beta-barrel domain-containing protein</fullName>
    </recommendedName>
</protein>
<sequence length="183" mass="18976">MSLERTLPTLGALGVAGLLALAAPNAFATGDTGFYLGGGVGQTHGDGNFDDEAEHWKLIGGYNFGWLPFLDVGAELAYVNTGTLDGKANGHSASLDVESFQATGVLGWSLGPLGLYAKAGMADWDADRRGHGISGDPSGTDPVYGVGARFGLFGLTGRLELERLDTDEIGDLDMVTASAVYTF</sequence>
<dbReference type="RefSeq" id="WP_013334045.1">
    <property type="nucleotide sequence ID" value="NZ_CP087224.1"/>
</dbReference>
<dbReference type="AlphaFoldDB" id="A0A1B8NZQ2"/>
<evidence type="ECO:0000256" key="1">
    <source>
        <dbReference type="ARBA" id="ARBA00022729"/>
    </source>
</evidence>
<evidence type="ECO:0000256" key="2">
    <source>
        <dbReference type="SAM" id="SignalP"/>
    </source>
</evidence>
<dbReference type="GeneID" id="91011742"/>
<dbReference type="PATRIC" id="fig|2746.7.peg.4716"/>
<evidence type="ECO:0000313" key="5">
    <source>
        <dbReference type="Proteomes" id="UP000092504"/>
    </source>
</evidence>
<dbReference type="OMA" id="VANWETR"/>
<evidence type="ECO:0000313" key="4">
    <source>
        <dbReference type="EMBL" id="OBX35501.1"/>
    </source>
</evidence>
<feature type="signal peptide" evidence="2">
    <location>
        <begin position="1"/>
        <end position="28"/>
    </location>
</feature>
<accession>A0A1B8NZQ2</accession>
<reference evidence="4 5" key="1">
    <citation type="submission" date="2016-06" db="EMBL/GenBank/DDBJ databases">
        <title>Genome sequence of halotolerant plant growth promoting strain of Halomonas elongata HEK1 isolated from salterns of Rann of Kutch, Gujarat, India.</title>
        <authorList>
            <person name="Gaba S."/>
            <person name="Singh R.N."/>
            <person name="Abrol S."/>
            <person name="Kaushik R."/>
            <person name="Saxena A.K."/>
        </authorList>
    </citation>
    <scope>NUCLEOTIDE SEQUENCE [LARGE SCALE GENOMIC DNA]</scope>
    <source>
        <strain evidence="4 5">HEK1</strain>
    </source>
</reference>
<dbReference type="InterPro" id="IPR011250">
    <property type="entry name" value="OMP/PagP_B-barrel"/>
</dbReference>